<dbReference type="Pfam" id="PF01710">
    <property type="entry name" value="HTH_Tnp_IS630"/>
    <property type="match status" value="1"/>
</dbReference>
<dbReference type="SUPFAM" id="SSF46689">
    <property type="entry name" value="Homeodomain-like"/>
    <property type="match status" value="1"/>
</dbReference>
<dbReference type="AlphaFoldDB" id="S3N0C0"/>
<dbReference type="Proteomes" id="UP000014568">
    <property type="component" value="Unassembled WGS sequence"/>
</dbReference>
<dbReference type="EMBL" id="ATGI01000024">
    <property type="protein sequence ID" value="EPF73565.1"/>
    <property type="molecule type" value="Genomic_DNA"/>
</dbReference>
<feature type="domain" description="Transposase Synechocystis PCC 6803" evidence="1">
    <location>
        <begin position="5"/>
        <end position="89"/>
    </location>
</feature>
<dbReference type="InterPro" id="IPR002622">
    <property type="entry name" value="Transposase_14"/>
</dbReference>
<protein>
    <recommendedName>
        <fullName evidence="1">Transposase Synechocystis PCC 6803 domain-containing protein</fullName>
    </recommendedName>
</protein>
<proteinExistence type="predicted"/>
<dbReference type="STRING" id="632955.GCA_000829675_00246"/>
<accession>S3N0C0</accession>
<dbReference type="eggNOG" id="COG3415">
    <property type="taxonomic scope" value="Bacteria"/>
</dbReference>
<evidence type="ECO:0000313" key="2">
    <source>
        <dbReference type="EMBL" id="EPF73565.1"/>
    </source>
</evidence>
<comment type="caution">
    <text evidence="2">The sequence shown here is derived from an EMBL/GenBank/DDBJ whole genome shotgun (WGS) entry which is preliminary data.</text>
</comment>
<dbReference type="RefSeq" id="WP_016656409.1">
    <property type="nucleotide sequence ID" value="NZ_KE340353.1"/>
</dbReference>
<gene>
    <name evidence="2" type="ORF">F945_02002</name>
</gene>
<dbReference type="InterPro" id="IPR009057">
    <property type="entry name" value="Homeodomain-like_sf"/>
</dbReference>
<evidence type="ECO:0000259" key="1">
    <source>
        <dbReference type="Pfam" id="PF01710"/>
    </source>
</evidence>
<evidence type="ECO:0000313" key="3">
    <source>
        <dbReference type="Proteomes" id="UP000014568"/>
    </source>
</evidence>
<sequence>MPKNYSLDLRKKVMQFYTESKHKSKTCRTFNIARSTLDDWILLEKNTGELKQQKSDKVGRPKMIKDWEAFKNFVEMTPFTQAKELVPLFELKFGYPISYAVILLGLHRLGWSQKRMSAAPTVKRRRVNLS</sequence>
<name>S3N0C0_9GAMM</name>
<dbReference type="OrthoDB" id="7068211at2"/>
<organism evidence="2 3">
    <name type="scientific">Acinetobacter rudis CIP 110305</name>
    <dbReference type="NCBI Taxonomy" id="421052"/>
    <lineage>
        <taxon>Bacteria</taxon>
        <taxon>Pseudomonadati</taxon>
        <taxon>Pseudomonadota</taxon>
        <taxon>Gammaproteobacteria</taxon>
        <taxon>Moraxellales</taxon>
        <taxon>Moraxellaceae</taxon>
        <taxon>Acinetobacter</taxon>
    </lineage>
</organism>
<reference evidence="2 3" key="1">
    <citation type="submission" date="2013-06" db="EMBL/GenBank/DDBJ databases">
        <title>The Genome Sequence of Acinetobacter rudis CIP 110305.</title>
        <authorList>
            <consortium name="The Broad Institute Genome Sequencing Platform"/>
            <consortium name="The Broad Institute Genome Sequencing Center for Infectious Disease"/>
            <person name="Cerqueira G."/>
            <person name="Feldgarden M."/>
            <person name="Courvalin P."/>
            <person name="Perichon B."/>
            <person name="Grillot-Courvalin C."/>
            <person name="Clermont D."/>
            <person name="Rocha E."/>
            <person name="Yoon E.-J."/>
            <person name="Nemec A."/>
            <person name="Young S.K."/>
            <person name="Zeng Q."/>
            <person name="Gargeya S."/>
            <person name="Fitzgerald M."/>
            <person name="Abouelleil A."/>
            <person name="Alvarado L."/>
            <person name="Berlin A.M."/>
            <person name="Chapman S.B."/>
            <person name="Dewar J."/>
            <person name="Goldberg J."/>
            <person name="Griggs A."/>
            <person name="Gujja S."/>
            <person name="Hansen M."/>
            <person name="Howarth C."/>
            <person name="Imamovic A."/>
            <person name="Larimer J."/>
            <person name="McCowan C."/>
            <person name="Murphy C."/>
            <person name="Pearson M."/>
            <person name="Priest M."/>
            <person name="Roberts A."/>
            <person name="Saif S."/>
            <person name="Shea T."/>
            <person name="Sykes S."/>
            <person name="Wortman J."/>
            <person name="Nusbaum C."/>
            <person name="Birren B."/>
        </authorList>
    </citation>
    <scope>NUCLEOTIDE SEQUENCE [LARGE SCALE GENOMIC DNA]</scope>
    <source>
        <strain evidence="2 3">CIP 110305</strain>
    </source>
</reference>
<dbReference type="PATRIC" id="fig|421052.3.peg.1952"/>
<keyword evidence="3" id="KW-1185">Reference proteome</keyword>
<dbReference type="HOGENOM" id="CLU_056788_5_0_6"/>